<sequence length="173" mass="19622">MVAYRTRLDTTTNWTVVTSAGLITFSLGNAAVPHYVLLMAMFLILLFLVIEARRYRFYELIRQRVRLLEAGFYAEVLGKESMDWITPLHQSLLHPRLPISLLQALAVRLRNAYLGILLMVYLTWGLKHYLLGKSLLDSARIGVLPGWAVLSLLALIFLVLLGLAVFHSVPEED</sequence>
<feature type="transmembrane region" description="Helical" evidence="1">
    <location>
        <begin position="144"/>
        <end position="166"/>
    </location>
</feature>
<keyword evidence="1" id="KW-0812">Transmembrane</keyword>
<dbReference type="InterPro" id="IPR014470">
    <property type="entry name" value="UCP01500"/>
</dbReference>
<name>A0A399FBI2_9DEIN</name>
<comment type="caution">
    <text evidence="2">The sequence shown here is derived from an EMBL/GenBank/DDBJ whole genome shotgun (WGS) entry which is preliminary data.</text>
</comment>
<organism evidence="2 3">
    <name type="scientific">Meiothermus granaticius NBRC 107808</name>
    <dbReference type="NCBI Taxonomy" id="1227551"/>
    <lineage>
        <taxon>Bacteria</taxon>
        <taxon>Thermotogati</taxon>
        <taxon>Deinococcota</taxon>
        <taxon>Deinococci</taxon>
        <taxon>Thermales</taxon>
        <taxon>Thermaceae</taxon>
        <taxon>Meiothermus</taxon>
    </lineage>
</organism>
<keyword evidence="1" id="KW-1133">Transmembrane helix</keyword>
<gene>
    <name evidence="2" type="ORF">Mgrana_02104</name>
</gene>
<dbReference type="Pfam" id="PF10028">
    <property type="entry name" value="DUF2270"/>
    <property type="match status" value="1"/>
</dbReference>
<dbReference type="Proteomes" id="UP000266178">
    <property type="component" value="Unassembled WGS sequence"/>
</dbReference>
<dbReference type="EMBL" id="QWLB01000027">
    <property type="protein sequence ID" value="RIH92031.1"/>
    <property type="molecule type" value="Genomic_DNA"/>
</dbReference>
<keyword evidence="3" id="KW-1185">Reference proteome</keyword>
<evidence type="ECO:0000313" key="2">
    <source>
        <dbReference type="EMBL" id="RIH92031.1"/>
    </source>
</evidence>
<evidence type="ECO:0008006" key="4">
    <source>
        <dbReference type="Google" id="ProtNLM"/>
    </source>
</evidence>
<feature type="transmembrane region" description="Helical" evidence="1">
    <location>
        <begin position="105"/>
        <end position="124"/>
    </location>
</feature>
<proteinExistence type="predicted"/>
<feature type="transmembrane region" description="Helical" evidence="1">
    <location>
        <begin position="32"/>
        <end position="50"/>
    </location>
</feature>
<keyword evidence="1" id="KW-0472">Membrane</keyword>
<reference evidence="2 3" key="1">
    <citation type="submission" date="2018-08" db="EMBL/GenBank/DDBJ databases">
        <title>Meiothermus granaticius genome AF-68 sequencing project.</title>
        <authorList>
            <person name="Da Costa M.S."/>
            <person name="Albuquerque L."/>
            <person name="Raposo P."/>
            <person name="Froufe H.J.C."/>
            <person name="Barroso C.S."/>
            <person name="Egas C."/>
        </authorList>
    </citation>
    <scope>NUCLEOTIDE SEQUENCE [LARGE SCALE GENOMIC DNA]</scope>
    <source>
        <strain evidence="2 3">AF-68</strain>
    </source>
</reference>
<dbReference type="AlphaFoldDB" id="A0A399FBI2"/>
<evidence type="ECO:0000256" key="1">
    <source>
        <dbReference type="SAM" id="Phobius"/>
    </source>
</evidence>
<evidence type="ECO:0000313" key="3">
    <source>
        <dbReference type="Proteomes" id="UP000266178"/>
    </source>
</evidence>
<accession>A0A399FBI2</accession>
<protein>
    <recommendedName>
        <fullName evidence="4">DUF2270 domain-containing protein</fullName>
    </recommendedName>
</protein>